<evidence type="ECO:0000313" key="4">
    <source>
        <dbReference type="Proteomes" id="UP000270743"/>
    </source>
</evidence>
<feature type="domain" description="DUF403" evidence="1">
    <location>
        <begin position="514"/>
        <end position="794"/>
    </location>
</feature>
<evidence type="ECO:0000313" key="3">
    <source>
        <dbReference type="EMBL" id="VDS08160.1"/>
    </source>
</evidence>
<protein>
    <submittedName>
        <fullName evidence="3">Uncharacterized protein</fullName>
    </submittedName>
</protein>
<dbReference type="RefSeq" id="WP_126153847.1">
    <property type="nucleotide sequence ID" value="NZ_UZWE01000025.1"/>
</dbReference>
<dbReference type="EMBL" id="UZWE01000025">
    <property type="protein sequence ID" value="VDS08160.1"/>
    <property type="molecule type" value="Genomic_DNA"/>
</dbReference>
<feature type="domain" description="Circularly permuted ATP-grasp type 2" evidence="2">
    <location>
        <begin position="90"/>
        <end position="465"/>
    </location>
</feature>
<evidence type="ECO:0000259" key="1">
    <source>
        <dbReference type="Pfam" id="PF04168"/>
    </source>
</evidence>
<gene>
    <name evidence="3" type="ORF">PARHAE_01343</name>
</gene>
<organism evidence="3 4">
    <name type="scientific">Paracoccus haematequi</name>
    <dbReference type="NCBI Taxonomy" id="2491866"/>
    <lineage>
        <taxon>Bacteria</taxon>
        <taxon>Pseudomonadati</taxon>
        <taxon>Pseudomonadota</taxon>
        <taxon>Alphaproteobacteria</taxon>
        <taxon>Rhodobacterales</taxon>
        <taxon>Paracoccaceae</taxon>
        <taxon>Paracoccus</taxon>
    </lineage>
</organism>
<dbReference type="InterPro" id="IPR007296">
    <property type="entry name" value="DUF403"/>
</dbReference>
<dbReference type="Gene3D" id="3.40.50.11290">
    <property type="match status" value="1"/>
</dbReference>
<dbReference type="OrthoDB" id="9804079at2"/>
<dbReference type="InterPro" id="IPR051680">
    <property type="entry name" value="ATP-dep_Glu-Cys_Ligase-2"/>
</dbReference>
<dbReference type="Proteomes" id="UP000270743">
    <property type="component" value="Unassembled WGS sequence"/>
</dbReference>
<reference evidence="3 4" key="1">
    <citation type="submission" date="2018-12" db="EMBL/GenBank/DDBJ databases">
        <authorList>
            <person name="Criscuolo A."/>
        </authorList>
    </citation>
    <scope>NUCLEOTIDE SEQUENCE [LARGE SCALE GENOMIC DNA]</scope>
    <source>
        <strain evidence="3">ACIP1116241</strain>
    </source>
</reference>
<dbReference type="Pfam" id="PF14403">
    <property type="entry name" value="CP_ATPgrasp_2"/>
    <property type="match status" value="1"/>
</dbReference>
<evidence type="ECO:0000259" key="2">
    <source>
        <dbReference type="Pfam" id="PF14403"/>
    </source>
</evidence>
<accession>A0A3S4CIV6</accession>
<name>A0A3S4CIV6_9RHOB</name>
<dbReference type="PANTHER" id="PTHR34595">
    <property type="entry name" value="BLR5612 PROTEIN"/>
    <property type="match status" value="1"/>
</dbReference>
<keyword evidence="4" id="KW-1185">Reference proteome</keyword>
<dbReference type="Pfam" id="PF04168">
    <property type="entry name" value="Alpha-E"/>
    <property type="match status" value="1"/>
</dbReference>
<sequence length="795" mass="85916">MTGEAAFAMGQPRSASYRPLPGIPDEMVGPDGLIRPPWRRLMAHLDALSDEELTRDLARADRYLLDSGVFYRQYGEGQSVERPWPLSQIPVLLAEDEWSRIAHALTQRADLLEAVIADLYGPNQLVASGQLPAALVAGNPEWLRPMVGVKPRGGHFLHFLAFELGRGPDGQWWVLADRTQAPSGAGYALENRVAMTRAYSELYAAGNVHRLAGFFRAFRDALRDQAGDRDGRVAILTPGPMNETYFEHAYIARYLGFTLLEGDDLVVARDRLMVRSVQGMAPVDVLWRRLDGNYADPLELDPASRIGTPGMMAALRAGTVTMVNALGSGVLETRALMAFLPQLAPELVRAPLAMPNIATWWCGTASARAEVRADPRRMVLADALTTRAPFDPKDDLIRAAALPPQALALRLDQGGGDLVAQEAVTLSTTPALVEGRLVPRPMTLRVYLARTAEGWTVMPGGFARIGASGDASAIAMQDGGAAADVWVVGRDPVPAISLARQASAADKRLIPGGLPARAADNLFWLGRYAERAEGIVRLMRAYHMRLAESGDAGAGLLEGFDPLFRQMGIDPAAPIPQRLLDNLAAAIGSAGRVRDRFSPDAWSALHDIDRSARAMAPRVAPGDDAARALSALLRKLAGISGLVHENMYRFVGWRFLTIGRLHERAMGTAALLAVLCDETAPEGALDLAIEVGDSVLTHRRRFTLDASRATVIDLLALDPLNPRALRHQIDGLREQVDMLPAANDHGALSPLARAVLRLHADLATADPDSLTTDALWSLRGRIGGLSDLLTAAYFP</sequence>
<dbReference type="AlphaFoldDB" id="A0A3S4CIV6"/>
<proteinExistence type="predicted"/>
<dbReference type="PANTHER" id="PTHR34595:SF2">
    <property type="entry name" value="BLR2978 PROTEIN"/>
    <property type="match status" value="1"/>
</dbReference>
<dbReference type="SUPFAM" id="SSF56059">
    <property type="entry name" value="Glutathione synthetase ATP-binding domain-like"/>
    <property type="match status" value="1"/>
</dbReference>
<dbReference type="InterPro" id="IPR025841">
    <property type="entry name" value="CP_ATPgrasp_2"/>
</dbReference>